<evidence type="ECO:0000313" key="7">
    <source>
        <dbReference type="EMBL" id="SEE16472.1"/>
    </source>
</evidence>
<evidence type="ECO:0000313" key="8">
    <source>
        <dbReference type="Proteomes" id="UP000183208"/>
    </source>
</evidence>
<gene>
    <name evidence="7" type="ORF">SAMN05444171_6482</name>
</gene>
<dbReference type="PANTHER" id="PTHR21716:SF61">
    <property type="entry name" value="BLR8064 PROTEIN"/>
    <property type="match status" value="1"/>
</dbReference>
<evidence type="ECO:0000256" key="6">
    <source>
        <dbReference type="SAM" id="Phobius"/>
    </source>
</evidence>
<organism evidence="7 8">
    <name type="scientific">Bradyrhizobium lablabi</name>
    <dbReference type="NCBI Taxonomy" id="722472"/>
    <lineage>
        <taxon>Bacteria</taxon>
        <taxon>Pseudomonadati</taxon>
        <taxon>Pseudomonadota</taxon>
        <taxon>Alphaproteobacteria</taxon>
        <taxon>Hyphomicrobiales</taxon>
        <taxon>Nitrobacteraceae</taxon>
        <taxon>Bradyrhizobium</taxon>
    </lineage>
</organism>
<feature type="transmembrane region" description="Helical" evidence="6">
    <location>
        <begin position="296"/>
        <end position="318"/>
    </location>
</feature>
<feature type="transmembrane region" description="Helical" evidence="6">
    <location>
        <begin position="330"/>
        <end position="363"/>
    </location>
</feature>
<dbReference type="PANTHER" id="PTHR21716">
    <property type="entry name" value="TRANSMEMBRANE PROTEIN"/>
    <property type="match status" value="1"/>
</dbReference>
<dbReference type="Proteomes" id="UP000183208">
    <property type="component" value="Unassembled WGS sequence"/>
</dbReference>
<proteinExistence type="inferred from homology"/>
<keyword evidence="5 6" id="KW-0472">Membrane</keyword>
<comment type="subcellular location">
    <subcellularLocation>
        <location evidence="1">Membrane</location>
        <topology evidence="1">Multi-pass membrane protein</topology>
    </subcellularLocation>
</comment>
<dbReference type="OrthoDB" id="106838at2"/>
<name>A0A1M7G9R4_9BRAD</name>
<reference evidence="7 8" key="1">
    <citation type="submission" date="2016-10" db="EMBL/GenBank/DDBJ databases">
        <authorList>
            <person name="de Groot N.N."/>
        </authorList>
    </citation>
    <scope>NUCLEOTIDE SEQUENCE [LARGE SCALE GENOMIC DNA]</scope>
    <source>
        <strain evidence="7 8">GAS522</strain>
    </source>
</reference>
<comment type="similarity">
    <text evidence="2">Belongs to the autoinducer-2 exporter (AI-2E) (TC 2.A.86) family.</text>
</comment>
<evidence type="ECO:0000256" key="5">
    <source>
        <dbReference type="ARBA" id="ARBA00023136"/>
    </source>
</evidence>
<accession>A0A1M7G9R4</accession>
<dbReference type="EMBL" id="FNTI01000001">
    <property type="protein sequence ID" value="SEE16472.1"/>
    <property type="molecule type" value="Genomic_DNA"/>
</dbReference>
<keyword evidence="4 6" id="KW-1133">Transmembrane helix</keyword>
<feature type="transmembrane region" description="Helical" evidence="6">
    <location>
        <begin position="55"/>
        <end position="73"/>
    </location>
</feature>
<feature type="transmembrane region" description="Helical" evidence="6">
    <location>
        <begin position="180"/>
        <end position="198"/>
    </location>
</feature>
<sequence>MPVPRVVPDHERGEFWPPEKSAPSLDLRARAATQATIAVAIVLLAVWVARDFLAALTWAAVIAITCWPIYLRFERLVGHRSRSLAPLLFTLVTGLVLLVPIIVTVHQLAQGSEAFVRVLNRLRESGIAVPTWLAQLPVAGEYLDLWWRANLSNPDVLVEWFRGVNVENLTAWTGTLGGALLHRLLLFAITLVALFLVLRDGAWLADRALVIADRLLGDRGAHLVGKIAGATRATVNGTIAAAIVKGAVIGIAYILTGVPHPVLFAFLTMALAMVPLGAWLALGVAVLTLALQDGTLLVPAALFVFGAGTLLIGDNFVQPALIGGSAELPFLLVLIGILGGIQSFGLVGLFLGPVIMAALLTVWREWIGVGD</sequence>
<evidence type="ECO:0000256" key="4">
    <source>
        <dbReference type="ARBA" id="ARBA00022989"/>
    </source>
</evidence>
<keyword evidence="3 6" id="KW-0812">Transmembrane</keyword>
<dbReference type="InterPro" id="IPR002549">
    <property type="entry name" value="AI-2E-like"/>
</dbReference>
<dbReference type="GO" id="GO:0016020">
    <property type="term" value="C:membrane"/>
    <property type="evidence" value="ECO:0007669"/>
    <property type="project" value="UniProtKB-SubCell"/>
</dbReference>
<dbReference type="AlphaFoldDB" id="A0A1M7G9R4"/>
<evidence type="ECO:0000256" key="1">
    <source>
        <dbReference type="ARBA" id="ARBA00004141"/>
    </source>
</evidence>
<dbReference type="Pfam" id="PF01594">
    <property type="entry name" value="AI-2E_transport"/>
    <property type="match status" value="1"/>
</dbReference>
<evidence type="ECO:0000256" key="2">
    <source>
        <dbReference type="ARBA" id="ARBA00009773"/>
    </source>
</evidence>
<feature type="transmembrane region" description="Helical" evidence="6">
    <location>
        <begin position="262"/>
        <end position="289"/>
    </location>
</feature>
<protein>
    <submittedName>
        <fullName evidence="7">Predicted PurR-regulated permease PerM</fullName>
    </submittedName>
</protein>
<feature type="transmembrane region" description="Helical" evidence="6">
    <location>
        <begin position="235"/>
        <end position="256"/>
    </location>
</feature>
<feature type="transmembrane region" description="Helical" evidence="6">
    <location>
        <begin position="85"/>
        <end position="109"/>
    </location>
</feature>
<evidence type="ECO:0000256" key="3">
    <source>
        <dbReference type="ARBA" id="ARBA00022692"/>
    </source>
</evidence>